<proteinExistence type="predicted"/>
<feature type="domain" description="Histidine kinase/HSP90-like ATPase" evidence="7">
    <location>
        <begin position="6"/>
        <end position="104"/>
    </location>
</feature>
<dbReference type="Pfam" id="PF02518">
    <property type="entry name" value="HATPase_c"/>
    <property type="match status" value="1"/>
</dbReference>
<reference evidence="8" key="1">
    <citation type="submission" date="2019-03" db="EMBL/GenBank/DDBJ databases">
        <title>Single cell metagenomics reveals metabolic interactions within the superorganism composed of flagellate Streblomastix strix and complex community of Bacteroidetes bacteria on its surface.</title>
        <authorList>
            <person name="Treitli S.C."/>
            <person name="Kolisko M."/>
            <person name="Husnik F."/>
            <person name="Keeling P."/>
            <person name="Hampl V."/>
        </authorList>
    </citation>
    <scope>NUCLEOTIDE SEQUENCE</scope>
    <source>
        <strain evidence="8">STM</strain>
    </source>
</reference>
<gene>
    <name evidence="8" type="ORF">EZS27_044195</name>
</gene>
<dbReference type="PANTHER" id="PTHR45453:SF1">
    <property type="entry name" value="PHOSPHATE REGULON SENSOR PROTEIN PHOR"/>
    <property type="match status" value="1"/>
</dbReference>
<name>A0A5J4P650_9ZZZZ</name>
<evidence type="ECO:0000256" key="6">
    <source>
        <dbReference type="ARBA" id="ARBA00023012"/>
    </source>
</evidence>
<dbReference type="EC" id="2.7.13.3" evidence="2"/>
<evidence type="ECO:0000259" key="7">
    <source>
        <dbReference type="SMART" id="SM00387"/>
    </source>
</evidence>
<dbReference type="EMBL" id="SNRY01011735">
    <property type="protein sequence ID" value="KAA6304161.1"/>
    <property type="molecule type" value="Genomic_DNA"/>
</dbReference>
<dbReference type="GO" id="GO:0016036">
    <property type="term" value="P:cellular response to phosphate starvation"/>
    <property type="evidence" value="ECO:0007669"/>
    <property type="project" value="TreeGrafter"/>
</dbReference>
<dbReference type="AlphaFoldDB" id="A0A5J4P650"/>
<keyword evidence="5" id="KW-0418">Kinase</keyword>
<dbReference type="SUPFAM" id="SSF55874">
    <property type="entry name" value="ATPase domain of HSP90 chaperone/DNA topoisomerase II/histidine kinase"/>
    <property type="match status" value="1"/>
</dbReference>
<evidence type="ECO:0000256" key="3">
    <source>
        <dbReference type="ARBA" id="ARBA00022553"/>
    </source>
</evidence>
<dbReference type="GO" id="GO:0005886">
    <property type="term" value="C:plasma membrane"/>
    <property type="evidence" value="ECO:0007669"/>
    <property type="project" value="TreeGrafter"/>
</dbReference>
<sequence length="104" mass="12197">DCIVQSNKTLLESLINNLITNAIKHNLPEGIIHISFRNRRLMFENTGVPKELDNTVLFRRFGRMSKTTKGSGLGLSIIQQICTLYRWQIEYRYADNRHKFIIIF</sequence>
<evidence type="ECO:0000256" key="4">
    <source>
        <dbReference type="ARBA" id="ARBA00022679"/>
    </source>
</evidence>
<keyword evidence="6" id="KW-0902">Two-component regulatory system</keyword>
<dbReference type="PANTHER" id="PTHR45453">
    <property type="entry name" value="PHOSPHATE REGULON SENSOR PROTEIN PHOR"/>
    <property type="match status" value="1"/>
</dbReference>
<organism evidence="8">
    <name type="scientific">termite gut metagenome</name>
    <dbReference type="NCBI Taxonomy" id="433724"/>
    <lineage>
        <taxon>unclassified sequences</taxon>
        <taxon>metagenomes</taxon>
        <taxon>organismal metagenomes</taxon>
    </lineage>
</organism>
<dbReference type="SMART" id="SM00387">
    <property type="entry name" value="HATPase_c"/>
    <property type="match status" value="1"/>
</dbReference>
<dbReference type="InterPro" id="IPR036890">
    <property type="entry name" value="HATPase_C_sf"/>
</dbReference>
<dbReference type="InterPro" id="IPR050351">
    <property type="entry name" value="BphY/WalK/GraS-like"/>
</dbReference>
<dbReference type="InterPro" id="IPR003594">
    <property type="entry name" value="HATPase_dom"/>
</dbReference>
<dbReference type="GO" id="GO:0004721">
    <property type="term" value="F:phosphoprotein phosphatase activity"/>
    <property type="evidence" value="ECO:0007669"/>
    <property type="project" value="TreeGrafter"/>
</dbReference>
<keyword evidence="4" id="KW-0808">Transferase</keyword>
<protein>
    <recommendedName>
        <fullName evidence="2">histidine kinase</fullName>
        <ecNumber evidence="2">2.7.13.3</ecNumber>
    </recommendedName>
</protein>
<evidence type="ECO:0000256" key="5">
    <source>
        <dbReference type="ARBA" id="ARBA00022777"/>
    </source>
</evidence>
<evidence type="ECO:0000313" key="8">
    <source>
        <dbReference type="EMBL" id="KAA6304161.1"/>
    </source>
</evidence>
<feature type="non-terminal residue" evidence="8">
    <location>
        <position position="1"/>
    </location>
</feature>
<evidence type="ECO:0000256" key="2">
    <source>
        <dbReference type="ARBA" id="ARBA00012438"/>
    </source>
</evidence>
<dbReference type="GO" id="GO:0000155">
    <property type="term" value="F:phosphorelay sensor kinase activity"/>
    <property type="evidence" value="ECO:0007669"/>
    <property type="project" value="TreeGrafter"/>
</dbReference>
<dbReference type="CDD" id="cd00075">
    <property type="entry name" value="HATPase"/>
    <property type="match status" value="1"/>
</dbReference>
<evidence type="ECO:0000256" key="1">
    <source>
        <dbReference type="ARBA" id="ARBA00000085"/>
    </source>
</evidence>
<comment type="catalytic activity">
    <reaction evidence="1">
        <text>ATP + protein L-histidine = ADP + protein N-phospho-L-histidine.</text>
        <dbReference type="EC" id="2.7.13.3"/>
    </reaction>
</comment>
<keyword evidence="3" id="KW-0597">Phosphoprotein</keyword>
<accession>A0A5J4P650</accession>
<comment type="caution">
    <text evidence="8">The sequence shown here is derived from an EMBL/GenBank/DDBJ whole genome shotgun (WGS) entry which is preliminary data.</text>
</comment>
<dbReference type="Gene3D" id="3.30.565.10">
    <property type="entry name" value="Histidine kinase-like ATPase, C-terminal domain"/>
    <property type="match status" value="1"/>
</dbReference>